<organism evidence="1">
    <name type="scientific">Salinicola endophyticus</name>
    <dbReference type="NCBI Taxonomy" id="1949083"/>
    <lineage>
        <taxon>Bacteria</taxon>
        <taxon>Pseudomonadati</taxon>
        <taxon>Pseudomonadota</taxon>
        <taxon>Gammaproteobacteria</taxon>
        <taxon>Oceanospirillales</taxon>
        <taxon>Halomonadaceae</taxon>
        <taxon>Salinicola</taxon>
    </lineage>
</organism>
<dbReference type="AlphaFoldDB" id="A0AB74UAF5"/>
<sequence>MAEIFAFPSQEASAQGMERYLHGQECMALGRLDPFPEWVETLESWFAIHPQAQSKRNDALRALLADTWLVFHMACDKTGRLKMQQHHNLRWAQLQYIDLSDFELLVIVSDNLGELRRGLQALCDSYPPQTRSDLSLHGLTQSLGRLQRQLEHFFDSQCCTSLQPERTP</sequence>
<gene>
    <name evidence="1" type="ORF">ABV408_02240</name>
</gene>
<dbReference type="RefSeq" id="WP_353980858.1">
    <property type="nucleotide sequence ID" value="NZ_CP159578.1"/>
</dbReference>
<proteinExistence type="predicted"/>
<reference evidence="1" key="1">
    <citation type="submission" date="2024-06" db="EMBL/GenBank/DDBJ databases">
        <title>Complete genome of Salinicola endophyticus HNIBRBA4755.</title>
        <authorList>
            <person name="Shin S.Y."/>
            <person name="Kang H."/>
            <person name="Song J."/>
        </authorList>
    </citation>
    <scope>NUCLEOTIDE SEQUENCE</scope>
    <source>
        <strain evidence="1">HNIBRBA4755</strain>
    </source>
</reference>
<protein>
    <submittedName>
        <fullName evidence="1">Uncharacterized protein</fullName>
    </submittedName>
</protein>
<evidence type="ECO:0000313" key="1">
    <source>
        <dbReference type="EMBL" id="XCJ80007.1"/>
    </source>
</evidence>
<dbReference type="EMBL" id="CP159578">
    <property type="protein sequence ID" value="XCJ80007.1"/>
    <property type="molecule type" value="Genomic_DNA"/>
</dbReference>
<accession>A0AB74UAF5</accession>
<name>A0AB74UAF5_9GAMM</name>